<keyword evidence="2" id="KW-1185">Reference proteome</keyword>
<name>A0A9P4P202_9PEZI</name>
<comment type="caution">
    <text evidence="1">The sequence shown here is derived from an EMBL/GenBank/DDBJ whole genome shotgun (WGS) entry which is preliminary data.</text>
</comment>
<dbReference type="EMBL" id="MU007013">
    <property type="protein sequence ID" value="KAF2435348.1"/>
    <property type="molecule type" value="Genomic_DNA"/>
</dbReference>
<sequence>MTTSFITMGNYESMEAQITSFRFARTRERVDIYLACEDEKLKKLFLYTLDYFNIGYFGSPSPLVTFFQELSRTPCQNHNHKGRRCVDSPEQKEAFKLLPDSRRRALVNSDDIQWAAGWPELLAVLSDFILAELTFFLRDPLLRKRLLKGFTPRLRRNILQNITELQRSREIDKWMSVVTPDFGYDWICPICKKGTESGNLIMKKPYSQHPAYMYCHMDKFSYPTLSKPDWKHPDWSKVKYEGCKETETFPFATTRVSCLPPNLIATQSKSAGSGSDPPEKPSGFTTPHLDLELYTNITGKAFKHIPKRLWARAAALGWRDVPWQQLTEDEQSERINVPGDDEWSAQRHVALGI</sequence>
<proteinExistence type="predicted"/>
<evidence type="ECO:0000313" key="2">
    <source>
        <dbReference type="Proteomes" id="UP000800235"/>
    </source>
</evidence>
<organism evidence="1 2">
    <name type="scientific">Tothia fuscella</name>
    <dbReference type="NCBI Taxonomy" id="1048955"/>
    <lineage>
        <taxon>Eukaryota</taxon>
        <taxon>Fungi</taxon>
        <taxon>Dikarya</taxon>
        <taxon>Ascomycota</taxon>
        <taxon>Pezizomycotina</taxon>
        <taxon>Dothideomycetes</taxon>
        <taxon>Pleosporomycetidae</taxon>
        <taxon>Venturiales</taxon>
        <taxon>Cylindrosympodiaceae</taxon>
        <taxon>Tothia</taxon>
    </lineage>
</organism>
<accession>A0A9P4P202</accession>
<evidence type="ECO:0000313" key="1">
    <source>
        <dbReference type="EMBL" id="KAF2435348.1"/>
    </source>
</evidence>
<dbReference type="AlphaFoldDB" id="A0A9P4P202"/>
<gene>
    <name evidence="1" type="ORF">EJ08DRAFT_656369</name>
</gene>
<protein>
    <submittedName>
        <fullName evidence="1">Uncharacterized protein</fullName>
    </submittedName>
</protein>
<reference evidence="1" key="1">
    <citation type="journal article" date="2020" name="Stud. Mycol.">
        <title>101 Dothideomycetes genomes: a test case for predicting lifestyles and emergence of pathogens.</title>
        <authorList>
            <person name="Haridas S."/>
            <person name="Albert R."/>
            <person name="Binder M."/>
            <person name="Bloem J."/>
            <person name="Labutti K."/>
            <person name="Salamov A."/>
            <person name="Andreopoulos B."/>
            <person name="Baker S."/>
            <person name="Barry K."/>
            <person name="Bills G."/>
            <person name="Bluhm B."/>
            <person name="Cannon C."/>
            <person name="Castanera R."/>
            <person name="Culley D."/>
            <person name="Daum C."/>
            <person name="Ezra D."/>
            <person name="Gonzalez J."/>
            <person name="Henrissat B."/>
            <person name="Kuo A."/>
            <person name="Liang C."/>
            <person name="Lipzen A."/>
            <person name="Lutzoni F."/>
            <person name="Magnuson J."/>
            <person name="Mondo S."/>
            <person name="Nolan M."/>
            <person name="Ohm R."/>
            <person name="Pangilinan J."/>
            <person name="Park H.-J."/>
            <person name="Ramirez L."/>
            <person name="Alfaro M."/>
            <person name="Sun H."/>
            <person name="Tritt A."/>
            <person name="Yoshinaga Y."/>
            <person name="Zwiers L.-H."/>
            <person name="Turgeon B."/>
            <person name="Goodwin S."/>
            <person name="Spatafora J."/>
            <person name="Crous P."/>
            <person name="Grigoriev I."/>
        </authorList>
    </citation>
    <scope>NUCLEOTIDE SEQUENCE</scope>
    <source>
        <strain evidence="1">CBS 130266</strain>
    </source>
</reference>
<dbReference type="Proteomes" id="UP000800235">
    <property type="component" value="Unassembled WGS sequence"/>
</dbReference>